<proteinExistence type="inferred from homology"/>
<dbReference type="NCBIfam" id="TIGR02273">
    <property type="entry name" value="16S_RimM"/>
    <property type="match status" value="1"/>
</dbReference>
<evidence type="ECO:0000313" key="5">
    <source>
        <dbReference type="Proteomes" id="UP000322726"/>
    </source>
</evidence>
<name>A0A5C2H9X9_9BACT</name>
<protein>
    <recommendedName>
        <fullName evidence="1">Ribosome maturation factor RimM</fullName>
    </recommendedName>
</protein>
<dbReference type="InterPro" id="IPR056792">
    <property type="entry name" value="PRC_RimM"/>
</dbReference>
<dbReference type="Pfam" id="PF01782">
    <property type="entry name" value="RimM"/>
    <property type="match status" value="1"/>
</dbReference>
<feature type="domain" description="Ribosome maturation factor RimM PRC barrel" evidence="3">
    <location>
        <begin position="98"/>
        <end position="168"/>
    </location>
</feature>
<reference evidence="5" key="1">
    <citation type="submission" date="2019-09" db="EMBL/GenBank/DDBJ databases">
        <title>Complete genome sequencing of four Arcobacter species reveals a diverse suite of mobile elements.</title>
        <authorList>
            <person name="On S.L.W."/>
            <person name="Miller W.G."/>
            <person name="Biggs P."/>
            <person name="Cornelius A."/>
            <person name="Vandamme P."/>
        </authorList>
    </citation>
    <scope>NUCLEOTIDE SEQUENCE [LARGE SCALE GENOMIC DNA]</scope>
    <source>
        <strain evidence="5">LMG 26638</strain>
    </source>
</reference>
<sequence>MKKNNIYVAKLGKAVGLKGHLRLFIDSDFPEQFKKGASFFTNKNLQLTVLEYNTSRELVLFKDYEDVDIAKKLTNQELYVTHEQTRENCNLKENEFFWFDLMDCDIYENDLKLGKVKDIHRYPINDYLEISTSNELIKKDLPATFLLPYIFNTYILNVDTNKKRIDVKDAFVILENS</sequence>
<dbReference type="EMBL" id="CP035928">
    <property type="protein sequence ID" value="QEP35149.1"/>
    <property type="molecule type" value="Genomic_DNA"/>
</dbReference>
<evidence type="ECO:0000256" key="1">
    <source>
        <dbReference type="HAMAP-Rule" id="MF_00014"/>
    </source>
</evidence>
<dbReference type="PANTHER" id="PTHR33692:SF1">
    <property type="entry name" value="RIBOSOME MATURATION FACTOR RIMM"/>
    <property type="match status" value="1"/>
</dbReference>
<comment type="similarity">
    <text evidence="1">Belongs to the RimM family.</text>
</comment>
<dbReference type="InterPro" id="IPR011961">
    <property type="entry name" value="RimM"/>
</dbReference>
<dbReference type="Proteomes" id="UP000322726">
    <property type="component" value="Chromosome"/>
</dbReference>
<dbReference type="InterPro" id="IPR009000">
    <property type="entry name" value="Transl_B-barrel_sf"/>
</dbReference>
<comment type="subunit">
    <text evidence="1">Binds ribosomal protein uS19.</text>
</comment>
<feature type="domain" description="RimM N-terminal" evidence="2">
    <location>
        <begin position="8"/>
        <end position="83"/>
    </location>
</feature>
<accession>A0A5C2H9X9</accession>
<evidence type="ECO:0000259" key="3">
    <source>
        <dbReference type="Pfam" id="PF24986"/>
    </source>
</evidence>
<dbReference type="GO" id="GO:0043022">
    <property type="term" value="F:ribosome binding"/>
    <property type="evidence" value="ECO:0007669"/>
    <property type="project" value="InterPro"/>
</dbReference>
<keyword evidence="1" id="KW-0963">Cytoplasm</keyword>
<evidence type="ECO:0000259" key="2">
    <source>
        <dbReference type="Pfam" id="PF01782"/>
    </source>
</evidence>
<reference evidence="4 5" key="3">
    <citation type="submission" date="2019-09" db="EMBL/GenBank/DDBJ databases">
        <title>Taxonomic note: a critical rebuttal of the proposed division of the genus Arcobacter into six genera, emended descriptions of Arcobacter anaerophilus and the genus Arcobacter, and an assessment of genus-level boundaries for Epsilonproteobacteria using in silico genomic comparator tools.</title>
        <authorList>
            <person name="On S.L.W."/>
            <person name="Miller W.G."/>
            <person name="Biggs P."/>
            <person name="Cornelius A."/>
            <person name="Vandamme P."/>
        </authorList>
    </citation>
    <scope>NUCLEOTIDE SEQUENCE [LARGE SCALE GENOMIC DNA]</scope>
    <source>
        <strain evidence="4 5">LMG 26638</strain>
    </source>
</reference>
<dbReference type="GO" id="GO:0006364">
    <property type="term" value="P:rRNA processing"/>
    <property type="evidence" value="ECO:0007669"/>
    <property type="project" value="UniProtKB-UniRule"/>
</dbReference>
<dbReference type="AlphaFoldDB" id="A0A5C2H9X9"/>
<comment type="subcellular location">
    <subcellularLocation>
        <location evidence="1">Cytoplasm</location>
    </subcellularLocation>
</comment>
<dbReference type="InterPro" id="IPR011033">
    <property type="entry name" value="PRC_barrel-like_sf"/>
</dbReference>
<keyword evidence="1" id="KW-0690">Ribosome biogenesis</keyword>
<dbReference type="KEGG" id="apai:APAC_2077"/>
<dbReference type="GO" id="GO:0005840">
    <property type="term" value="C:ribosome"/>
    <property type="evidence" value="ECO:0007669"/>
    <property type="project" value="InterPro"/>
</dbReference>
<dbReference type="SUPFAM" id="SSF50346">
    <property type="entry name" value="PRC-barrel domain"/>
    <property type="match status" value="1"/>
</dbReference>
<dbReference type="SUPFAM" id="SSF50447">
    <property type="entry name" value="Translation proteins"/>
    <property type="match status" value="1"/>
</dbReference>
<evidence type="ECO:0000313" key="4">
    <source>
        <dbReference type="EMBL" id="QEP35149.1"/>
    </source>
</evidence>
<dbReference type="GO" id="GO:0042274">
    <property type="term" value="P:ribosomal small subunit biogenesis"/>
    <property type="evidence" value="ECO:0007669"/>
    <property type="project" value="UniProtKB-UniRule"/>
</dbReference>
<organism evidence="4 5">
    <name type="scientific">Malaciobacter pacificus</name>
    <dbReference type="NCBI Taxonomy" id="1080223"/>
    <lineage>
        <taxon>Bacteria</taxon>
        <taxon>Pseudomonadati</taxon>
        <taxon>Campylobacterota</taxon>
        <taxon>Epsilonproteobacteria</taxon>
        <taxon>Campylobacterales</taxon>
        <taxon>Arcobacteraceae</taxon>
        <taxon>Malaciobacter</taxon>
    </lineage>
</organism>
<dbReference type="InterPro" id="IPR002676">
    <property type="entry name" value="RimM_N"/>
</dbReference>
<dbReference type="InterPro" id="IPR036976">
    <property type="entry name" value="RimM_N_sf"/>
</dbReference>
<dbReference type="OrthoDB" id="9810331at2"/>
<dbReference type="PANTHER" id="PTHR33692">
    <property type="entry name" value="RIBOSOME MATURATION FACTOR RIMM"/>
    <property type="match status" value="1"/>
</dbReference>
<dbReference type="Gene3D" id="2.40.30.60">
    <property type="entry name" value="RimM"/>
    <property type="match status" value="1"/>
</dbReference>
<reference evidence="4 5" key="2">
    <citation type="submission" date="2019-09" db="EMBL/GenBank/DDBJ databases">
        <title>Complete genome sequencing of four Arcobacter species reveals a diverse suite of mobile elements.</title>
        <authorList>
            <person name="Miller W.G."/>
            <person name="Yee E."/>
            <person name="Bono J.L."/>
        </authorList>
    </citation>
    <scope>NUCLEOTIDE SEQUENCE [LARGE SCALE GENOMIC DNA]</scope>
    <source>
        <strain evidence="4 5">LMG 26638</strain>
    </source>
</reference>
<keyword evidence="5" id="KW-1185">Reference proteome</keyword>
<comment type="function">
    <text evidence="1">An accessory protein needed during the final step in the assembly of 30S ribosomal subunit, possibly for assembly of the head region. Essential for efficient processing of 16S rRNA. May be needed both before and after RbfA during the maturation of 16S rRNA. It has affinity for free ribosomal 30S subunits but not for 70S ribosomes.</text>
</comment>
<dbReference type="HAMAP" id="MF_00014">
    <property type="entry name" value="Ribosome_mat_RimM"/>
    <property type="match status" value="1"/>
</dbReference>
<dbReference type="RefSeq" id="WP_130234048.1">
    <property type="nucleotide sequence ID" value="NZ_BMEF01000006.1"/>
</dbReference>
<keyword evidence="1" id="KW-0698">rRNA processing</keyword>
<dbReference type="GO" id="GO:0005737">
    <property type="term" value="C:cytoplasm"/>
    <property type="evidence" value="ECO:0007669"/>
    <property type="project" value="UniProtKB-SubCell"/>
</dbReference>
<keyword evidence="1" id="KW-0143">Chaperone</keyword>
<dbReference type="Gene3D" id="2.30.30.240">
    <property type="entry name" value="PRC-barrel domain"/>
    <property type="match status" value="1"/>
</dbReference>
<comment type="domain">
    <text evidence="1">The PRC barrel domain binds ribosomal protein uS19.</text>
</comment>
<dbReference type="Pfam" id="PF24986">
    <property type="entry name" value="PRC_RimM"/>
    <property type="match status" value="1"/>
</dbReference>
<gene>
    <name evidence="1 4" type="primary">rimM</name>
    <name evidence="4" type="ORF">APAC_2077</name>
</gene>